<dbReference type="FunFam" id="3.40.50.920:FF:000001">
    <property type="entry name" value="Pyruvate dehydrogenase E1 beta subunit"/>
    <property type="match status" value="1"/>
</dbReference>
<dbReference type="PANTHER" id="PTHR43257">
    <property type="entry name" value="PYRUVATE DEHYDROGENASE E1 COMPONENT BETA SUBUNIT"/>
    <property type="match status" value="1"/>
</dbReference>
<evidence type="ECO:0000259" key="4">
    <source>
        <dbReference type="SMART" id="SM00861"/>
    </source>
</evidence>
<sequence>MPVSNMIESIRDALGIALAADDDLLILGEDVGRYGGVFRATEGLQERYGPDRVIDMPLAESSIIGAAIGLALEGYKPVCEIQFLGFLYPGFEQLISHVSRIRYRTQGDYGMSMVIRAPMGSGVKSHELHSDSFESFYVHIPGIKVVVPSNPYDAKGLLLAAIDDPDPVIFLEPTALYRAEREEVPAEIYQIPLGAAKLVREGQDLTMIAWGGMVPVVKEAAVQLVEDQIQCEIIDIRSLYPFDQDLIVQSVKKTGRVIVVHEAPRTLGVGAEVAAMIQEQAFLFLEAPIMRVTGYDVPTPLGALEHVNRPDVNRIKKAVQQVLHY</sequence>
<keyword evidence="6" id="KW-1185">Reference proteome</keyword>
<dbReference type="CDD" id="cd07036">
    <property type="entry name" value="TPP_PYR_E1-PDHc-beta_like"/>
    <property type="match status" value="1"/>
</dbReference>
<evidence type="ECO:0000256" key="2">
    <source>
        <dbReference type="ARBA" id="ARBA00023002"/>
    </source>
</evidence>
<keyword evidence="3" id="KW-0786">Thiamine pyrophosphate</keyword>
<reference evidence="5 6" key="1">
    <citation type="submission" date="2016-11" db="EMBL/GenBank/DDBJ databases">
        <authorList>
            <person name="Jaros S."/>
            <person name="Januszkiewicz K."/>
            <person name="Wedrychowicz H."/>
        </authorList>
    </citation>
    <scope>NUCLEOTIDE SEQUENCE [LARGE SCALE GENOMIC DNA]</scope>
    <source>
        <strain evidence="5 6">DSM 44666</strain>
    </source>
</reference>
<dbReference type="FunFam" id="3.40.50.970:FF:000001">
    <property type="entry name" value="Pyruvate dehydrogenase E1 beta subunit"/>
    <property type="match status" value="1"/>
</dbReference>
<dbReference type="SUPFAM" id="SSF52922">
    <property type="entry name" value="TK C-terminal domain-like"/>
    <property type="match status" value="1"/>
</dbReference>
<dbReference type="Gene3D" id="3.40.50.920">
    <property type="match status" value="1"/>
</dbReference>
<gene>
    <name evidence="5" type="ORF">SAMN05444392_11474</name>
</gene>
<dbReference type="Proteomes" id="UP000184476">
    <property type="component" value="Unassembled WGS sequence"/>
</dbReference>
<feature type="domain" description="Transketolase-like pyrimidine-binding" evidence="4">
    <location>
        <begin position="4"/>
        <end position="179"/>
    </location>
</feature>
<dbReference type="InterPro" id="IPR009014">
    <property type="entry name" value="Transketo_C/PFOR_II"/>
</dbReference>
<dbReference type="PANTHER" id="PTHR43257:SF2">
    <property type="entry name" value="PYRUVATE DEHYDROGENASE E1 COMPONENT SUBUNIT BETA"/>
    <property type="match status" value="1"/>
</dbReference>
<dbReference type="SUPFAM" id="SSF52518">
    <property type="entry name" value="Thiamin diphosphate-binding fold (THDP-binding)"/>
    <property type="match status" value="1"/>
</dbReference>
<keyword evidence="2" id="KW-0560">Oxidoreductase</keyword>
<dbReference type="OrthoDB" id="9771835at2"/>
<dbReference type="Gene3D" id="3.40.50.970">
    <property type="match status" value="1"/>
</dbReference>
<evidence type="ECO:0000256" key="1">
    <source>
        <dbReference type="ARBA" id="ARBA00001964"/>
    </source>
</evidence>
<evidence type="ECO:0000313" key="6">
    <source>
        <dbReference type="Proteomes" id="UP000184476"/>
    </source>
</evidence>
<accession>A0A1M5ALT2</accession>
<dbReference type="RefSeq" id="WP_073157286.1">
    <property type="nucleotide sequence ID" value="NZ_FQVL01000014.1"/>
</dbReference>
<protein>
    <submittedName>
        <fullName evidence="5">Pyruvate dehydrogenase E1 component beta subunit</fullName>
    </submittedName>
</protein>
<dbReference type="InterPro" id="IPR033248">
    <property type="entry name" value="Transketolase_C"/>
</dbReference>
<evidence type="ECO:0000313" key="5">
    <source>
        <dbReference type="EMBL" id="SHF30872.1"/>
    </source>
</evidence>
<dbReference type="InterPro" id="IPR005475">
    <property type="entry name" value="Transketolase-like_Pyr-bd"/>
</dbReference>
<proteinExistence type="predicted"/>
<comment type="cofactor">
    <cofactor evidence="1">
        <name>thiamine diphosphate</name>
        <dbReference type="ChEBI" id="CHEBI:58937"/>
    </cofactor>
</comment>
<organism evidence="5 6">
    <name type="scientific">Seinonella peptonophila</name>
    <dbReference type="NCBI Taxonomy" id="112248"/>
    <lineage>
        <taxon>Bacteria</taxon>
        <taxon>Bacillati</taxon>
        <taxon>Bacillota</taxon>
        <taxon>Bacilli</taxon>
        <taxon>Bacillales</taxon>
        <taxon>Thermoactinomycetaceae</taxon>
        <taxon>Seinonella</taxon>
    </lineage>
</organism>
<evidence type="ECO:0000256" key="3">
    <source>
        <dbReference type="ARBA" id="ARBA00023052"/>
    </source>
</evidence>
<dbReference type="Pfam" id="PF02779">
    <property type="entry name" value="Transket_pyr"/>
    <property type="match status" value="1"/>
</dbReference>
<name>A0A1M5ALT2_9BACL</name>
<dbReference type="Pfam" id="PF02780">
    <property type="entry name" value="Transketolase_C"/>
    <property type="match status" value="1"/>
</dbReference>
<dbReference type="SMART" id="SM00861">
    <property type="entry name" value="Transket_pyr"/>
    <property type="match status" value="1"/>
</dbReference>
<dbReference type="GO" id="GO:0016491">
    <property type="term" value="F:oxidoreductase activity"/>
    <property type="evidence" value="ECO:0007669"/>
    <property type="project" value="UniProtKB-KW"/>
</dbReference>
<dbReference type="STRING" id="112248.SAMN05444392_11474"/>
<dbReference type="EMBL" id="FQVL01000014">
    <property type="protein sequence ID" value="SHF30872.1"/>
    <property type="molecule type" value="Genomic_DNA"/>
</dbReference>
<keyword evidence="5" id="KW-0670">Pyruvate</keyword>
<dbReference type="InterPro" id="IPR029061">
    <property type="entry name" value="THDP-binding"/>
</dbReference>
<dbReference type="AlphaFoldDB" id="A0A1M5ALT2"/>